<dbReference type="Pfam" id="PF00108">
    <property type="entry name" value="Thiolase_N"/>
    <property type="match status" value="1"/>
</dbReference>
<dbReference type="InterPro" id="IPR020617">
    <property type="entry name" value="Thiolase_C"/>
</dbReference>
<proteinExistence type="inferred from homology"/>
<keyword evidence="4 5" id="KW-0012">Acyltransferase</keyword>
<feature type="domain" description="Thiolase C-terminal" evidence="7">
    <location>
        <begin position="75"/>
        <end position="195"/>
    </location>
</feature>
<reference evidence="8" key="2">
    <citation type="submission" date="2022-06" db="UniProtKB">
        <authorList>
            <consortium name="EnsemblMetazoa"/>
        </authorList>
    </citation>
    <scope>IDENTIFICATION</scope>
    <source>
        <strain evidence="8">DF5081</strain>
    </source>
</reference>
<protein>
    <recommendedName>
        <fullName evidence="10">Acetyl-CoA acetyltransferase</fullName>
    </recommendedName>
</protein>
<dbReference type="InterPro" id="IPR020613">
    <property type="entry name" value="Thiolase_CS"/>
</dbReference>
<feature type="domain" description="Thiolase N-terminal" evidence="6">
    <location>
        <begin position="43"/>
        <end position="67"/>
    </location>
</feature>
<comment type="similarity">
    <text evidence="1 5">Belongs to the thiolase-like superfamily. Thiolase family.</text>
</comment>
<evidence type="ECO:0000313" key="8">
    <source>
        <dbReference type="EnsemblMetazoa" id="CJA39535.1"/>
    </source>
</evidence>
<evidence type="ECO:0000313" key="9">
    <source>
        <dbReference type="Proteomes" id="UP000005237"/>
    </source>
</evidence>
<keyword evidence="2 5" id="KW-0808">Transferase</keyword>
<evidence type="ECO:0000256" key="3">
    <source>
        <dbReference type="ARBA" id="ARBA00022946"/>
    </source>
</evidence>
<evidence type="ECO:0000259" key="6">
    <source>
        <dbReference type="Pfam" id="PF00108"/>
    </source>
</evidence>
<evidence type="ECO:0008006" key="10">
    <source>
        <dbReference type="Google" id="ProtNLM"/>
    </source>
</evidence>
<accession>A0A8R1ESQ1</accession>
<dbReference type="GO" id="GO:0005739">
    <property type="term" value="C:mitochondrion"/>
    <property type="evidence" value="ECO:0007669"/>
    <property type="project" value="TreeGrafter"/>
</dbReference>
<evidence type="ECO:0000256" key="5">
    <source>
        <dbReference type="RuleBase" id="RU003557"/>
    </source>
</evidence>
<dbReference type="GO" id="GO:0003985">
    <property type="term" value="F:acetyl-CoA C-acetyltransferase activity"/>
    <property type="evidence" value="ECO:0007669"/>
    <property type="project" value="TreeGrafter"/>
</dbReference>
<dbReference type="InterPro" id="IPR020610">
    <property type="entry name" value="Thiolase_AS"/>
</dbReference>
<dbReference type="InterPro" id="IPR020616">
    <property type="entry name" value="Thiolase_N"/>
</dbReference>
<dbReference type="PANTHER" id="PTHR18919:SF156">
    <property type="entry name" value="ACETYL-COA ACETYLTRANSFERASE, MITOCHONDRIAL"/>
    <property type="match status" value="1"/>
</dbReference>
<organism evidence="8 9">
    <name type="scientific">Caenorhabditis japonica</name>
    <dbReference type="NCBI Taxonomy" id="281687"/>
    <lineage>
        <taxon>Eukaryota</taxon>
        <taxon>Metazoa</taxon>
        <taxon>Ecdysozoa</taxon>
        <taxon>Nematoda</taxon>
        <taxon>Chromadorea</taxon>
        <taxon>Rhabditida</taxon>
        <taxon>Rhabditina</taxon>
        <taxon>Rhabditomorpha</taxon>
        <taxon>Rhabditoidea</taxon>
        <taxon>Rhabditidae</taxon>
        <taxon>Peloderinae</taxon>
        <taxon>Caenorhabditis</taxon>
    </lineage>
</organism>
<evidence type="ECO:0000259" key="7">
    <source>
        <dbReference type="Pfam" id="PF02803"/>
    </source>
</evidence>
<dbReference type="PROSITE" id="PS00737">
    <property type="entry name" value="THIOLASE_2"/>
    <property type="match status" value="1"/>
</dbReference>
<dbReference type="PANTHER" id="PTHR18919">
    <property type="entry name" value="ACETYL-COA C-ACYLTRANSFERASE"/>
    <property type="match status" value="1"/>
</dbReference>
<dbReference type="Proteomes" id="UP000005237">
    <property type="component" value="Unassembled WGS sequence"/>
</dbReference>
<evidence type="ECO:0000256" key="4">
    <source>
        <dbReference type="ARBA" id="ARBA00023315"/>
    </source>
</evidence>
<evidence type="ECO:0000256" key="1">
    <source>
        <dbReference type="ARBA" id="ARBA00010982"/>
    </source>
</evidence>
<keyword evidence="9" id="KW-1185">Reference proteome</keyword>
<evidence type="ECO:0000256" key="2">
    <source>
        <dbReference type="ARBA" id="ARBA00022679"/>
    </source>
</evidence>
<reference evidence="9" key="1">
    <citation type="submission" date="2010-08" db="EMBL/GenBank/DDBJ databases">
        <authorList>
            <consortium name="Caenorhabditis japonica Sequencing Consortium"/>
            <person name="Wilson R.K."/>
        </authorList>
    </citation>
    <scope>NUCLEOTIDE SEQUENCE [LARGE SCALE GENOMIC DNA]</scope>
    <source>
        <strain evidence="9">DF5081</strain>
    </source>
</reference>
<dbReference type="GO" id="GO:0006635">
    <property type="term" value="P:fatty acid beta-oxidation"/>
    <property type="evidence" value="ECO:0007669"/>
    <property type="project" value="TreeGrafter"/>
</dbReference>
<dbReference type="SUPFAM" id="SSF53901">
    <property type="entry name" value="Thiolase-like"/>
    <property type="match status" value="3"/>
</dbReference>
<dbReference type="Pfam" id="PF02803">
    <property type="entry name" value="Thiolase_C"/>
    <property type="match status" value="1"/>
</dbReference>
<dbReference type="EnsemblMetazoa" id="CJA39535.1">
    <property type="protein sequence ID" value="CJA39535.1"/>
    <property type="gene ID" value="WBGene00215382"/>
</dbReference>
<keyword evidence="3" id="KW-0809">Transit peptide</keyword>
<dbReference type="AlphaFoldDB" id="A0A8R1ESQ1"/>
<dbReference type="InterPro" id="IPR016039">
    <property type="entry name" value="Thiolase-like"/>
</dbReference>
<dbReference type="Gene3D" id="3.40.47.10">
    <property type="match status" value="2"/>
</dbReference>
<sequence>MSEKKVYILSGARTPIASFRGSFANFGAVELGAVAAKAAIQRSDGTITAANASTLNDGAAAVIVASQDAVSSQNLKPLAKILAYGDAATHPLDFAVAPTLMFPKLLERAGVKQADVAQWEVNEAFSCVPIAFIKKMGIDASLVNPHGGAVSIGHPIGMSGARLITHLVHTLKSGQIGVAAICNGGGGASGMVIQKL</sequence>
<dbReference type="PROSITE" id="PS00099">
    <property type="entry name" value="THIOLASE_3"/>
    <property type="match status" value="1"/>
</dbReference>
<name>A0A8R1ESQ1_CAEJA</name>